<dbReference type="Gene3D" id="4.10.240.10">
    <property type="entry name" value="Zn(2)-C6 fungal-type DNA-binding domain"/>
    <property type="match status" value="1"/>
</dbReference>
<dbReference type="Proteomes" id="UP000654913">
    <property type="component" value="Chromosome 1"/>
</dbReference>
<dbReference type="AlphaFoldDB" id="A0A7R7XDC2"/>
<dbReference type="SMART" id="SM00066">
    <property type="entry name" value="GAL4"/>
    <property type="match status" value="1"/>
</dbReference>
<evidence type="ECO:0000256" key="7">
    <source>
        <dbReference type="SAM" id="MobiDB-lite"/>
    </source>
</evidence>
<protein>
    <recommendedName>
        <fullName evidence="9">Zn(2)-C6 fungal-type domain-containing protein</fullName>
    </recommendedName>
</protein>
<keyword evidence="6" id="KW-0539">Nucleus</keyword>
<dbReference type="SMART" id="SM00906">
    <property type="entry name" value="Fungal_trans"/>
    <property type="match status" value="1"/>
</dbReference>
<dbReference type="GO" id="GO:0008270">
    <property type="term" value="F:zinc ion binding"/>
    <property type="evidence" value="ECO:0007669"/>
    <property type="project" value="InterPro"/>
</dbReference>
<dbReference type="InterPro" id="IPR036864">
    <property type="entry name" value="Zn2-C6_fun-type_DNA-bd_sf"/>
</dbReference>
<dbReference type="CDD" id="cd12148">
    <property type="entry name" value="fungal_TF_MHR"/>
    <property type="match status" value="1"/>
</dbReference>
<evidence type="ECO:0000256" key="8">
    <source>
        <dbReference type="SAM" id="Phobius"/>
    </source>
</evidence>
<dbReference type="PANTHER" id="PTHR47540">
    <property type="entry name" value="THIAMINE REPRESSIBLE GENES REGULATORY PROTEIN THI5"/>
    <property type="match status" value="1"/>
</dbReference>
<evidence type="ECO:0000259" key="9">
    <source>
        <dbReference type="PROSITE" id="PS50048"/>
    </source>
</evidence>
<keyword evidence="11" id="KW-1185">Reference proteome</keyword>
<feature type="compositionally biased region" description="Gly residues" evidence="7">
    <location>
        <begin position="672"/>
        <end position="682"/>
    </location>
</feature>
<dbReference type="PROSITE" id="PS50048">
    <property type="entry name" value="ZN2_CY6_FUNGAL_2"/>
    <property type="match status" value="1"/>
</dbReference>
<comment type="subcellular location">
    <subcellularLocation>
        <location evidence="1">Nucleus</location>
    </subcellularLocation>
</comment>
<dbReference type="GO" id="GO:0005634">
    <property type="term" value="C:nucleus"/>
    <property type="evidence" value="ECO:0007669"/>
    <property type="project" value="UniProtKB-SubCell"/>
</dbReference>
<dbReference type="CDD" id="cd00067">
    <property type="entry name" value="GAL4"/>
    <property type="match status" value="1"/>
</dbReference>
<dbReference type="InterPro" id="IPR051711">
    <property type="entry name" value="Stress_Response_Reg"/>
</dbReference>
<evidence type="ECO:0000256" key="3">
    <source>
        <dbReference type="ARBA" id="ARBA00023015"/>
    </source>
</evidence>
<keyword evidence="2" id="KW-0479">Metal-binding</keyword>
<evidence type="ECO:0000256" key="5">
    <source>
        <dbReference type="ARBA" id="ARBA00023163"/>
    </source>
</evidence>
<dbReference type="Pfam" id="PF00172">
    <property type="entry name" value="Zn_clus"/>
    <property type="match status" value="1"/>
</dbReference>
<evidence type="ECO:0000256" key="4">
    <source>
        <dbReference type="ARBA" id="ARBA00023125"/>
    </source>
</evidence>
<keyword evidence="8" id="KW-0472">Membrane</keyword>
<keyword evidence="8" id="KW-0812">Transmembrane</keyword>
<dbReference type="GO" id="GO:0006351">
    <property type="term" value="P:DNA-templated transcription"/>
    <property type="evidence" value="ECO:0007669"/>
    <property type="project" value="InterPro"/>
</dbReference>
<keyword evidence="3" id="KW-0805">Transcription regulation</keyword>
<keyword evidence="4" id="KW-0238">DNA-binding</keyword>
<evidence type="ECO:0000256" key="2">
    <source>
        <dbReference type="ARBA" id="ARBA00022723"/>
    </source>
</evidence>
<feature type="region of interest" description="Disordered" evidence="7">
    <location>
        <begin position="89"/>
        <end position="118"/>
    </location>
</feature>
<dbReference type="GO" id="GO:0045944">
    <property type="term" value="P:positive regulation of transcription by RNA polymerase II"/>
    <property type="evidence" value="ECO:0007669"/>
    <property type="project" value="TreeGrafter"/>
</dbReference>
<proteinExistence type="predicted"/>
<feature type="domain" description="Zn(2)-C6 fungal-type" evidence="9">
    <location>
        <begin position="22"/>
        <end position="51"/>
    </location>
</feature>
<dbReference type="InterPro" id="IPR001138">
    <property type="entry name" value="Zn2Cys6_DnaBD"/>
</dbReference>
<dbReference type="GO" id="GO:0043565">
    <property type="term" value="F:sequence-specific DNA binding"/>
    <property type="evidence" value="ECO:0007669"/>
    <property type="project" value="TreeGrafter"/>
</dbReference>
<evidence type="ECO:0000313" key="11">
    <source>
        <dbReference type="Proteomes" id="UP000654913"/>
    </source>
</evidence>
<feature type="compositionally biased region" description="Low complexity" evidence="7">
    <location>
        <begin position="605"/>
        <end position="624"/>
    </location>
</feature>
<dbReference type="GeneID" id="64968589"/>
<accession>A0A7R7XDC2</accession>
<dbReference type="Pfam" id="PF04082">
    <property type="entry name" value="Fungal_trans"/>
    <property type="match status" value="1"/>
</dbReference>
<feature type="compositionally biased region" description="Polar residues" evidence="7">
    <location>
        <begin position="103"/>
        <end position="117"/>
    </location>
</feature>
<dbReference type="OrthoDB" id="2579025at2759"/>
<dbReference type="RefSeq" id="XP_041550778.1">
    <property type="nucleotide sequence ID" value="XM_041697500.1"/>
</dbReference>
<dbReference type="EMBL" id="AP024443">
    <property type="protein sequence ID" value="BCS18584.1"/>
    <property type="molecule type" value="Genomic_DNA"/>
</dbReference>
<keyword evidence="8" id="KW-1133">Transmembrane helix</keyword>
<gene>
    <name evidence="10" type="ORF">APUU_11412S</name>
</gene>
<dbReference type="GO" id="GO:0000981">
    <property type="term" value="F:DNA-binding transcription factor activity, RNA polymerase II-specific"/>
    <property type="evidence" value="ECO:0007669"/>
    <property type="project" value="InterPro"/>
</dbReference>
<evidence type="ECO:0000313" key="10">
    <source>
        <dbReference type="EMBL" id="BCS18584.1"/>
    </source>
</evidence>
<sequence>MTQHQSLRKRKSNGERVRVTRACDRCKRRKIKCNNSQPCQFCIRAKARCTFDSSYARGRKFLIPGYGDEHGSPTRQGYSAILPSPVTSRESVHSVQGHDQVPIASSRNSPEPSQTDLQGHYIGPASGVSFLLRVQKRLHQAISFAQPSSIFTFGDAPLHLPEFDPSFCMMLPRDDAQRLIERYFDFAMPTYRFLHRPTIQEWFNEFYDTLGVMRDAHSAPAKVALLFMVFSLARVYMPDNDRPGPPDLSARYYLAAEHQLSKEKGSIRLTSVQARLTQCYYLLTQSRINHCWSLFGTVSHLALAIGLNRNRRPDPTTGLSQIEAECRRRTFWCAYTLDAYLSAALGRPRSFHDDDVDTELPACVDDDQIATAQNSTVTLTPPRNHTLTTMLAPLAHMKIAQIISRVLRDLYSIKPVSDARRAAAVASISRDLSAWRTELTWFLDADVLSASLIMPIFQRQRNVLNLTYWHSVILTHRPFVLSNFARLAQGRAGAGAGLDSNSQTEESTTQCLHAAMKTVAIIDEITQNRQLFRALWITSYFAFNATTMLYIYVIQNRAYPAHVYSAYFAAATRCQSHLSAIAEKGSLSERYCLVLEELRVEATRQTTPDETATPAAAASQFQPTDDNGVANADQYQATGPVLSLQQGQGQGQDESPHTIGTGYTDSLDDPGNGNGNGNGNDGSGMDFGTDADANAMAGLGLSVSDCSGWGQFTSMVSCGLGNMDLFWGDEMRF</sequence>
<reference evidence="10" key="2">
    <citation type="submission" date="2021-02" db="EMBL/GenBank/DDBJ databases">
        <title>Aspergillus puulaauensis MK2 genome sequence.</title>
        <authorList>
            <person name="Futagami T."/>
            <person name="Mori K."/>
            <person name="Kadooka C."/>
            <person name="Tanaka T."/>
        </authorList>
    </citation>
    <scope>NUCLEOTIDE SEQUENCE</scope>
    <source>
        <strain evidence="10">MK2</strain>
    </source>
</reference>
<dbReference type="PROSITE" id="PS00463">
    <property type="entry name" value="ZN2_CY6_FUNGAL_1"/>
    <property type="match status" value="1"/>
</dbReference>
<organism evidence="10 11">
    <name type="scientific">Aspergillus puulaauensis</name>
    <dbReference type="NCBI Taxonomy" id="1220207"/>
    <lineage>
        <taxon>Eukaryota</taxon>
        <taxon>Fungi</taxon>
        <taxon>Dikarya</taxon>
        <taxon>Ascomycota</taxon>
        <taxon>Pezizomycotina</taxon>
        <taxon>Eurotiomycetes</taxon>
        <taxon>Eurotiomycetidae</taxon>
        <taxon>Eurotiales</taxon>
        <taxon>Aspergillaceae</taxon>
        <taxon>Aspergillus</taxon>
    </lineage>
</organism>
<dbReference type="KEGG" id="apuu:APUU_11412S"/>
<evidence type="ECO:0000256" key="6">
    <source>
        <dbReference type="ARBA" id="ARBA00023242"/>
    </source>
</evidence>
<feature type="region of interest" description="Disordered" evidence="7">
    <location>
        <begin position="604"/>
        <end position="686"/>
    </location>
</feature>
<reference evidence="10" key="1">
    <citation type="submission" date="2021-01" db="EMBL/GenBank/DDBJ databases">
        <authorList>
            <consortium name="Aspergillus puulaauensis MK2 genome sequencing consortium"/>
            <person name="Kazuki M."/>
            <person name="Futagami T."/>
        </authorList>
    </citation>
    <scope>NUCLEOTIDE SEQUENCE</scope>
    <source>
        <strain evidence="10">MK2</strain>
    </source>
</reference>
<dbReference type="PANTHER" id="PTHR47540:SF3">
    <property type="entry name" value="ZN(II)2CYS6 TRANSCRIPTION FACTOR (EUROFUNG)"/>
    <property type="match status" value="1"/>
</dbReference>
<feature type="transmembrane region" description="Helical" evidence="8">
    <location>
        <begin position="534"/>
        <end position="553"/>
    </location>
</feature>
<dbReference type="InterPro" id="IPR007219">
    <property type="entry name" value="XnlR_reg_dom"/>
</dbReference>
<name>A0A7R7XDC2_9EURO</name>
<evidence type="ECO:0000256" key="1">
    <source>
        <dbReference type="ARBA" id="ARBA00004123"/>
    </source>
</evidence>
<dbReference type="SUPFAM" id="SSF57701">
    <property type="entry name" value="Zn2/Cys6 DNA-binding domain"/>
    <property type="match status" value="1"/>
</dbReference>
<keyword evidence="5" id="KW-0804">Transcription</keyword>